<evidence type="ECO:0000256" key="6">
    <source>
        <dbReference type="SAM" id="SignalP"/>
    </source>
</evidence>
<dbReference type="Pfam" id="PF13531">
    <property type="entry name" value="SBP_bac_11"/>
    <property type="match status" value="1"/>
</dbReference>
<comment type="caution">
    <text evidence="7">The sequence shown here is derived from an EMBL/GenBank/DDBJ whole genome shotgun (WGS) entry which is preliminary data.</text>
</comment>
<accession>A0ABX5MFA7</accession>
<dbReference type="Proteomes" id="UP000247515">
    <property type="component" value="Unassembled WGS sequence"/>
</dbReference>
<reference evidence="7 8" key="1">
    <citation type="submission" date="2018-05" db="EMBL/GenBank/DDBJ databases">
        <title>Genomic Encyclopedia of Type Strains, Phase IV (KMG-V): Genome sequencing to study the core and pangenomes of soil and plant-associated prokaryotes.</title>
        <authorList>
            <person name="Whitman W."/>
        </authorList>
    </citation>
    <scope>NUCLEOTIDE SEQUENCE [LARGE SCALE GENOMIC DNA]</scope>
    <source>
        <strain evidence="7 8">SIr-6563</strain>
    </source>
</reference>
<dbReference type="SUPFAM" id="SSF53850">
    <property type="entry name" value="Periplasmic binding protein-like II"/>
    <property type="match status" value="1"/>
</dbReference>
<dbReference type="EMBL" id="QJJV01000042">
    <property type="protein sequence ID" value="PXX05291.1"/>
    <property type="molecule type" value="Genomic_DNA"/>
</dbReference>
<dbReference type="PANTHER" id="PTHR30368">
    <property type="entry name" value="SULFATE-BINDING PROTEIN"/>
    <property type="match status" value="1"/>
</dbReference>
<dbReference type="PANTHER" id="PTHR30368:SF2">
    <property type="entry name" value="SULFATE-BINDING PROTEIN"/>
    <property type="match status" value="1"/>
</dbReference>
<dbReference type="NCBIfam" id="TIGR00971">
    <property type="entry name" value="3a0106s03"/>
    <property type="match status" value="1"/>
</dbReference>
<feature type="chain" id="PRO_5045894108" evidence="6">
    <location>
        <begin position="29"/>
        <end position="339"/>
    </location>
</feature>
<dbReference type="GeneID" id="61308475"/>
<evidence type="ECO:0000256" key="1">
    <source>
        <dbReference type="ARBA" id="ARBA00004418"/>
    </source>
</evidence>
<feature type="signal peptide" evidence="6">
    <location>
        <begin position="1"/>
        <end position="28"/>
    </location>
</feature>
<name>A0ABX5MFA7_9BURK</name>
<sequence length="339" mass="36837">MKKTRTLPALARALLLAGSLFTSMHAFADTTLLNVSYDPTRELYTAYDKLFSTWYDKTTGTKVTVRTTNGGSGAQARQVLNGQQADVVTLGIASDIDALAAHDLVRRDWQKQLANNSTPYTSTIVFLVRAGNPKGIHDWGDLAKPGVGVVTPNPKTSSGARWNYLAAWAWAMQQPGGNEASAKAFEKSLYHNVKVLDSGARGATNSFVERGIGDVLVAWEDDALLAVNKLAPGKYQVIVPSISIRCEPPVAVVDSVVDRRGTRKIAQAYLEHLYAPDAQELIAQNYYRPADPSIAAKYAKTFPAVKLIGIEDPMFGGWHTAQAKHFADGGVFDQIFQPN</sequence>
<dbReference type="CDD" id="cd01005">
    <property type="entry name" value="PBP2_CysP"/>
    <property type="match status" value="1"/>
</dbReference>
<evidence type="ECO:0000256" key="4">
    <source>
        <dbReference type="ARBA" id="ARBA00022729"/>
    </source>
</evidence>
<proteinExistence type="inferred from homology"/>
<dbReference type="NCBIfam" id="NF008106">
    <property type="entry name" value="PRK10852.1"/>
    <property type="match status" value="1"/>
</dbReference>
<evidence type="ECO:0000313" key="7">
    <source>
        <dbReference type="EMBL" id="PXX05291.1"/>
    </source>
</evidence>
<keyword evidence="3" id="KW-0813">Transport</keyword>
<evidence type="ECO:0000256" key="5">
    <source>
        <dbReference type="ARBA" id="ARBA00022764"/>
    </source>
</evidence>
<keyword evidence="8" id="KW-1185">Reference proteome</keyword>
<gene>
    <name evidence="7" type="ORF">C7400_14242</name>
</gene>
<protein>
    <submittedName>
        <fullName evidence="7">Sulfate transport system substrate-binding protein</fullName>
    </submittedName>
</protein>
<dbReference type="Gene3D" id="3.40.190.10">
    <property type="entry name" value="Periplasmic binding protein-like II"/>
    <property type="match status" value="2"/>
</dbReference>
<dbReference type="InterPro" id="IPR005669">
    <property type="entry name" value="Thiosulph/SO4-bd"/>
</dbReference>
<keyword evidence="4 6" id="KW-0732">Signal</keyword>
<evidence type="ECO:0000313" key="8">
    <source>
        <dbReference type="Proteomes" id="UP000247515"/>
    </source>
</evidence>
<dbReference type="RefSeq" id="WP_110329867.1">
    <property type="nucleotide sequence ID" value="NZ_CP049138.1"/>
</dbReference>
<comment type="similarity">
    <text evidence="2">Belongs to the prokaryotic sulfate-binding protein family.</text>
</comment>
<evidence type="ECO:0000256" key="3">
    <source>
        <dbReference type="ARBA" id="ARBA00022448"/>
    </source>
</evidence>
<keyword evidence="5" id="KW-0574">Periplasm</keyword>
<organism evidence="7 8">
    <name type="scientific">Paraburkholderia tropica</name>
    <dbReference type="NCBI Taxonomy" id="92647"/>
    <lineage>
        <taxon>Bacteria</taxon>
        <taxon>Pseudomonadati</taxon>
        <taxon>Pseudomonadota</taxon>
        <taxon>Betaproteobacteria</taxon>
        <taxon>Burkholderiales</taxon>
        <taxon>Burkholderiaceae</taxon>
        <taxon>Paraburkholderia</taxon>
    </lineage>
</organism>
<comment type="subcellular location">
    <subcellularLocation>
        <location evidence="1">Periplasm</location>
    </subcellularLocation>
</comment>
<dbReference type="NCBIfam" id="NF008022">
    <property type="entry name" value="PRK10752.1"/>
    <property type="match status" value="1"/>
</dbReference>
<evidence type="ECO:0000256" key="2">
    <source>
        <dbReference type="ARBA" id="ARBA00006099"/>
    </source>
</evidence>